<dbReference type="GO" id="GO:0016209">
    <property type="term" value="F:antioxidant activity"/>
    <property type="evidence" value="ECO:0007669"/>
    <property type="project" value="InterPro"/>
</dbReference>
<dbReference type="EMBL" id="UINC01000578">
    <property type="protein sequence ID" value="SUZ57793.1"/>
    <property type="molecule type" value="Genomic_DNA"/>
</dbReference>
<reference evidence="2" key="1">
    <citation type="submission" date="2018-05" db="EMBL/GenBank/DDBJ databases">
        <authorList>
            <person name="Lanie J.A."/>
            <person name="Ng W.-L."/>
            <person name="Kazmierczak K.M."/>
            <person name="Andrzejewski T.M."/>
            <person name="Davidsen T.M."/>
            <person name="Wayne K.J."/>
            <person name="Tettelin H."/>
            <person name="Glass J.I."/>
            <person name="Rusch D."/>
            <person name="Podicherti R."/>
            <person name="Tsui H.-C.T."/>
            <person name="Winkler M.E."/>
        </authorList>
    </citation>
    <scope>NUCLEOTIDE SEQUENCE</scope>
</reference>
<evidence type="ECO:0000259" key="1">
    <source>
        <dbReference type="PROSITE" id="PS51352"/>
    </source>
</evidence>
<sequence>MSMVKTPSTMLELGTEAPSFSLPDPVTGRKVCRDDFAGAQGLLVAFLCNHCPFVKHLAGDFAAFAVEYQKRGLAIVGINSNDAETHPEDSSEHMVAEASQRGYTFPYLVDESQEIAKSHRAACTPDFFLFDNDFRLVYRGQFDRSRPSLETPVTGTDLRDASDAVLAGITPADIQIPSVGCNIKWKPGNAPDWFG</sequence>
<feature type="domain" description="Thioredoxin" evidence="1">
    <location>
        <begin position="11"/>
        <end position="167"/>
    </location>
</feature>
<protein>
    <recommendedName>
        <fullName evidence="1">Thioredoxin domain-containing protein</fullName>
    </recommendedName>
</protein>
<dbReference type="PROSITE" id="PS51352">
    <property type="entry name" value="THIOREDOXIN_2"/>
    <property type="match status" value="1"/>
</dbReference>
<dbReference type="PANTHER" id="PTHR43640:SF1">
    <property type="entry name" value="THIOREDOXIN-DEPENDENT PEROXIREDOXIN"/>
    <property type="match status" value="1"/>
</dbReference>
<dbReference type="InterPro" id="IPR000866">
    <property type="entry name" value="AhpC/TSA"/>
</dbReference>
<organism evidence="2">
    <name type="scientific">marine metagenome</name>
    <dbReference type="NCBI Taxonomy" id="408172"/>
    <lineage>
        <taxon>unclassified sequences</taxon>
        <taxon>metagenomes</taxon>
        <taxon>ecological metagenomes</taxon>
    </lineage>
</organism>
<dbReference type="InterPro" id="IPR013766">
    <property type="entry name" value="Thioredoxin_domain"/>
</dbReference>
<proteinExistence type="predicted"/>
<accession>A0A381NWE0</accession>
<dbReference type="Pfam" id="PF00578">
    <property type="entry name" value="AhpC-TSA"/>
    <property type="match status" value="1"/>
</dbReference>
<dbReference type="GO" id="GO:0016491">
    <property type="term" value="F:oxidoreductase activity"/>
    <property type="evidence" value="ECO:0007669"/>
    <property type="project" value="InterPro"/>
</dbReference>
<name>A0A381NWE0_9ZZZZ</name>
<gene>
    <name evidence="2" type="ORF">METZ01_LOCUS10647</name>
</gene>
<dbReference type="InterPro" id="IPR047262">
    <property type="entry name" value="PRX-like1"/>
</dbReference>
<dbReference type="Gene3D" id="3.40.30.10">
    <property type="entry name" value="Glutaredoxin"/>
    <property type="match status" value="1"/>
</dbReference>
<dbReference type="SUPFAM" id="SSF52833">
    <property type="entry name" value="Thioredoxin-like"/>
    <property type="match status" value="1"/>
</dbReference>
<dbReference type="InterPro" id="IPR036249">
    <property type="entry name" value="Thioredoxin-like_sf"/>
</dbReference>
<dbReference type="AlphaFoldDB" id="A0A381NWE0"/>
<dbReference type="CDD" id="cd02969">
    <property type="entry name" value="PRX_like1"/>
    <property type="match status" value="1"/>
</dbReference>
<evidence type="ECO:0000313" key="2">
    <source>
        <dbReference type="EMBL" id="SUZ57793.1"/>
    </source>
</evidence>
<dbReference type="PANTHER" id="PTHR43640">
    <property type="entry name" value="OS07G0260300 PROTEIN"/>
    <property type="match status" value="1"/>
</dbReference>